<dbReference type="GO" id="GO:0005886">
    <property type="term" value="C:plasma membrane"/>
    <property type="evidence" value="ECO:0007669"/>
    <property type="project" value="TreeGrafter"/>
</dbReference>
<dbReference type="Gene3D" id="1.20.1250.20">
    <property type="entry name" value="MFS general substrate transporter like domains"/>
    <property type="match status" value="2"/>
</dbReference>
<dbReference type="SUPFAM" id="SSF103473">
    <property type="entry name" value="MFS general substrate transporter"/>
    <property type="match status" value="2"/>
</dbReference>
<evidence type="ECO:0000256" key="3">
    <source>
        <dbReference type="ARBA" id="ARBA00022692"/>
    </source>
</evidence>
<sequence length="414" mass="45400">ILTTVNDTAVTSVSNIIASDLLGSGSTSVWISGSYLITALPFNFLFCKLSYIFGRKHTLCFCHLLFIIGCLGSALAVNFSMFIAFRVISGIAGGGFLSLSYIMVSDVTPIRDRPFFYGTVNTSFALSAVIGPIIGRAIASTTWRNIFYIFIPFCVLDILIVIFIMPLPESEESFKHKLKRVDWLGGIAILLFLIGIVLIYNLAGVVYSWNSAPIIAIICLSVVFLLIFIYIEAKVSIEPILPIEGFARNSILVNISTFFTGAINYTGITYFPIYYQTIQNYSIPDSGYLTAPFLILTGLLCMASGYIARYFNSGREVMWVGGSFQVIAVIVLGVIPVTAPVSQFIGYTILSGIGVGFIKQLVVMVTQKTSPKEYGGMITGITTFCHSFGRVVGLTITSRVYNYIYIKEVTQILP</sequence>
<keyword evidence="3 6" id="KW-0812">Transmembrane</keyword>
<feature type="transmembrane region" description="Helical" evidence="6">
    <location>
        <begin position="83"/>
        <end position="103"/>
    </location>
</feature>
<feature type="domain" description="Major facilitator superfamily (MFS) profile" evidence="7">
    <location>
        <begin position="1"/>
        <end position="414"/>
    </location>
</feature>
<feature type="transmembrane region" description="Helical" evidence="6">
    <location>
        <begin position="317"/>
        <end position="338"/>
    </location>
</feature>
<dbReference type="OrthoDB" id="3437016at2759"/>
<feature type="transmembrane region" description="Helical" evidence="6">
    <location>
        <begin position="180"/>
        <end position="200"/>
    </location>
</feature>
<gene>
    <name evidence="8" type="ORF">CONCODRAFT_24168</name>
</gene>
<feature type="transmembrane region" description="Helical" evidence="6">
    <location>
        <begin position="212"/>
        <end position="231"/>
    </location>
</feature>
<dbReference type="GO" id="GO:0022857">
    <property type="term" value="F:transmembrane transporter activity"/>
    <property type="evidence" value="ECO:0007669"/>
    <property type="project" value="InterPro"/>
</dbReference>
<feature type="transmembrane region" description="Helical" evidence="6">
    <location>
        <begin position="58"/>
        <end position="77"/>
    </location>
</feature>
<keyword evidence="4 6" id="KW-1133">Transmembrane helix</keyword>
<feature type="non-terminal residue" evidence="8">
    <location>
        <position position="414"/>
    </location>
</feature>
<evidence type="ECO:0000313" key="8">
    <source>
        <dbReference type="EMBL" id="KXN67882.1"/>
    </source>
</evidence>
<evidence type="ECO:0000256" key="2">
    <source>
        <dbReference type="ARBA" id="ARBA00022448"/>
    </source>
</evidence>
<dbReference type="PANTHER" id="PTHR23501:SF191">
    <property type="entry name" value="VACUOLAR BASIC AMINO ACID TRANSPORTER 4"/>
    <property type="match status" value="1"/>
</dbReference>
<dbReference type="PROSITE" id="PS50850">
    <property type="entry name" value="MFS"/>
    <property type="match status" value="1"/>
</dbReference>
<organism evidence="8 9">
    <name type="scientific">Conidiobolus coronatus (strain ATCC 28846 / CBS 209.66 / NRRL 28638)</name>
    <name type="common">Delacroixia coronata</name>
    <dbReference type="NCBI Taxonomy" id="796925"/>
    <lineage>
        <taxon>Eukaryota</taxon>
        <taxon>Fungi</taxon>
        <taxon>Fungi incertae sedis</taxon>
        <taxon>Zoopagomycota</taxon>
        <taxon>Entomophthoromycotina</taxon>
        <taxon>Entomophthoromycetes</taxon>
        <taxon>Entomophthorales</taxon>
        <taxon>Ancylistaceae</taxon>
        <taxon>Conidiobolus</taxon>
    </lineage>
</organism>
<feature type="transmembrane region" description="Helical" evidence="6">
    <location>
        <begin position="344"/>
        <end position="362"/>
    </location>
</feature>
<evidence type="ECO:0000256" key="1">
    <source>
        <dbReference type="ARBA" id="ARBA00004127"/>
    </source>
</evidence>
<dbReference type="PANTHER" id="PTHR23501">
    <property type="entry name" value="MAJOR FACILITATOR SUPERFAMILY"/>
    <property type="match status" value="1"/>
</dbReference>
<feature type="transmembrane region" description="Helical" evidence="6">
    <location>
        <begin position="115"/>
        <end position="134"/>
    </location>
</feature>
<keyword evidence="9" id="KW-1185">Reference proteome</keyword>
<accession>A0A137NYR0</accession>
<protein>
    <submittedName>
        <fullName evidence="8">MFS general substrate transporter</fullName>
    </submittedName>
</protein>
<feature type="transmembrane region" description="Helical" evidence="6">
    <location>
        <begin position="29"/>
        <end position="46"/>
    </location>
</feature>
<proteinExistence type="predicted"/>
<dbReference type="OMA" id="IQHEAIT"/>
<evidence type="ECO:0000259" key="7">
    <source>
        <dbReference type="PROSITE" id="PS50850"/>
    </source>
</evidence>
<evidence type="ECO:0000256" key="4">
    <source>
        <dbReference type="ARBA" id="ARBA00022989"/>
    </source>
</evidence>
<dbReference type="InterPro" id="IPR036259">
    <property type="entry name" value="MFS_trans_sf"/>
</dbReference>
<comment type="subcellular location">
    <subcellularLocation>
        <location evidence="1">Endomembrane system</location>
        <topology evidence="1">Multi-pass membrane protein</topology>
    </subcellularLocation>
</comment>
<dbReference type="InterPro" id="IPR020846">
    <property type="entry name" value="MFS_dom"/>
</dbReference>
<dbReference type="STRING" id="796925.A0A137NYR0"/>
<reference evidence="8 9" key="1">
    <citation type="journal article" date="2015" name="Genome Biol. Evol.">
        <title>Phylogenomic analyses indicate that early fungi evolved digesting cell walls of algal ancestors of land plants.</title>
        <authorList>
            <person name="Chang Y."/>
            <person name="Wang S."/>
            <person name="Sekimoto S."/>
            <person name="Aerts A.L."/>
            <person name="Choi C."/>
            <person name="Clum A."/>
            <person name="LaButti K.M."/>
            <person name="Lindquist E.A."/>
            <person name="Yee Ngan C."/>
            <person name="Ohm R.A."/>
            <person name="Salamov A.A."/>
            <person name="Grigoriev I.V."/>
            <person name="Spatafora J.W."/>
            <person name="Berbee M.L."/>
        </authorList>
    </citation>
    <scope>NUCLEOTIDE SEQUENCE [LARGE SCALE GENOMIC DNA]</scope>
    <source>
        <strain evidence="8 9">NRRL 28638</strain>
    </source>
</reference>
<name>A0A137NYR0_CONC2</name>
<feature type="transmembrane region" description="Helical" evidence="6">
    <location>
        <begin position="146"/>
        <end position="168"/>
    </location>
</feature>
<dbReference type="GO" id="GO:0012505">
    <property type="term" value="C:endomembrane system"/>
    <property type="evidence" value="ECO:0007669"/>
    <property type="project" value="UniProtKB-SubCell"/>
</dbReference>
<dbReference type="AlphaFoldDB" id="A0A137NYR0"/>
<dbReference type="Proteomes" id="UP000070444">
    <property type="component" value="Unassembled WGS sequence"/>
</dbReference>
<feature type="non-terminal residue" evidence="8">
    <location>
        <position position="1"/>
    </location>
</feature>
<keyword evidence="5 6" id="KW-0472">Membrane</keyword>
<evidence type="ECO:0000256" key="6">
    <source>
        <dbReference type="SAM" id="Phobius"/>
    </source>
</evidence>
<dbReference type="InterPro" id="IPR011701">
    <property type="entry name" value="MFS"/>
</dbReference>
<evidence type="ECO:0000256" key="5">
    <source>
        <dbReference type="ARBA" id="ARBA00023136"/>
    </source>
</evidence>
<evidence type="ECO:0000313" key="9">
    <source>
        <dbReference type="Proteomes" id="UP000070444"/>
    </source>
</evidence>
<feature type="transmembrane region" description="Helical" evidence="6">
    <location>
        <begin position="251"/>
        <end position="275"/>
    </location>
</feature>
<feature type="transmembrane region" description="Helical" evidence="6">
    <location>
        <begin position="287"/>
        <end position="308"/>
    </location>
</feature>
<dbReference type="EMBL" id="KQ964608">
    <property type="protein sequence ID" value="KXN67882.1"/>
    <property type="molecule type" value="Genomic_DNA"/>
</dbReference>
<dbReference type="Pfam" id="PF07690">
    <property type="entry name" value="MFS_1"/>
    <property type="match status" value="1"/>
</dbReference>
<keyword evidence="2" id="KW-0813">Transport</keyword>